<feature type="compositionally biased region" description="Basic and acidic residues" evidence="1">
    <location>
        <begin position="26"/>
        <end position="44"/>
    </location>
</feature>
<organism evidence="2 3">
    <name type="scientific">Methanopyrus kandleri</name>
    <dbReference type="NCBI Taxonomy" id="2320"/>
    <lineage>
        <taxon>Archaea</taxon>
        <taxon>Methanobacteriati</taxon>
        <taxon>Methanobacteriota</taxon>
        <taxon>Methanomada group</taxon>
        <taxon>Methanopyri</taxon>
        <taxon>Methanopyrales</taxon>
        <taxon>Methanopyraceae</taxon>
        <taxon>Methanopyrus</taxon>
    </lineage>
</organism>
<dbReference type="AlphaFoldDB" id="A0A832WNK7"/>
<evidence type="ECO:0000313" key="2">
    <source>
        <dbReference type="EMBL" id="HII69769.1"/>
    </source>
</evidence>
<dbReference type="RefSeq" id="WP_281070548.1">
    <property type="nucleotide sequence ID" value="NZ_DUJS01000001.1"/>
</dbReference>
<comment type="caution">
    <text evidence="2">The sequence shown here is derived from an EMBL/GenBank/DDBJ whole genome shotgun (WGS) entry which is preliminary data.</text>
</comment>
<proteinExistence type="predicted"/>
<evidence type="ECO:0000313" key="3">
    <source>
        <dbReference type="Proteomes" id="UP000619545"/>
    </source>
</evidence>
<reference evidence="2" key="1">
    <citation type="journal article" date="2020" name="bioRxiv">
        <title>A rank-normalized archaeal taxonomy based on genome phylogeny resolves widespread incomplete and uneven classifications.</title>
        <authorList>
            <person name="Rinke C."/>
            <person name="Chuvochina M."/>
            <person name="Mussig A.J."/>
            <person name="Chaumeil P.-A."/>
            <person name="Waite D.W."/>
            <person name="Whitman W.B."/>
            <person name="Parks D.H."/>
            <person name="Hugenholtz P."/>
        </authorList>
    </citation>
    <scope>NUCLEOTIDE SEQUENCE</scope>
    <source>
        <strain evidence="2">UBA8853</strain>
    </source>
</reference>
<dbReference type="Proteomes" id="UP000619545">
    <property type="component" value="Unassembled WGS sequence"/>
</dbReference>
<sequence>MVGEEAVEGRVREPQVPVRAQVDRVASGERPQRVLRGERVREARPAALRG</sequence>
<gene>
    <name evidence="2" type="ORF">HA336_00875</name>
</gene>
<feature type="region of interest" description="Disordered" evidence="1">
    <location>
        <begin position="23"/>
        <end position="50"/>
    </location>
</feature>
<name>A0A832WNK7_9EURY</name>
<evidence type="ECO:0000256" key="1">
    <source>
        <dbReference type="SAM" id="MobiDB-lite"/>
    </source>
</evidence>
<protein>
    <submittedName>
        <fullName evidence="2">Uncharacterized protein</fullName>
    </submittedName>
</protein>
<dbReference type="EMBL" id="DUJS01000001">
    <property type="protein sequence ID" value="HII69769.1"/>
    <property type="molecule type" value="Genomic_DNA"/>
</dbReference>
<accession>A0A832WNK7</accession>